<accession>A0A199UTQ7</accession>
<dbReference type="EMBL" id="LSRQ01005151">
    <property type="protein sequence ID" value="OAY68025.1"/>
    <property type="molecule type" value="Genomic_DNA"/>
</dbReference>
<feature type="region of interest" description="Disordered" evidence="1">
    <location>
        <begin position="301"/>
        <end position="387"/>
    </location>
</feature>
<sequence length="551" mass="60530">HATTHVWITVFSCFVKGFVTNPILSTNPVQLFTRKNPRSPAATLREGMIPTVRLSLCVMTQKSVPSIALTTNPLIVICSLHGGISSSSAAAAAAPGEGSSGSPISAAAEETSVPIWRSLRIRARVRVASGERRRRREKIGDDDGQNITSFVLDPDVYRMYTIWYIRVVIEYPELTNQSPGEPCLLLSAKHRLKLYLFRTAPDPLLDNHIAVVGCTAHLDSALVLFTPGDGTRTENVPQSPFTMMEFPGLRAPEPFMMMEGRSTVDLPLMWSIRPLRPRGPREHHPYKPRCFFGSTPPCAVPPPPPAGAPRAVPRPRSRSAAPAPSRPTPALAPVAALAPLRQRRSPPSSRRPRPCPCRPPRQRHSRSRFAPAPADPHAPRPRARRGLLATRHCSITAVRLMDGADRSKWLVWTADHVVRTRPHAPPSFAELAPPPLFHPLPGRSPPPQPSAAFTDGHKDPLPPPPPSATDENGQKSDERLHRLLWSRRFGPWGPPVVKSLDALPPSEIVYPPPPPTGAKNDQSGFQRFPWPPDEPWPPGKPLLPRQPPVHA</sequence>
<proteinExistence type="predicted"/>
<feature type="compositionally biased region" description="Pro residues" evidence="1">
    <location>
        <begin position="529"/>
        <end position="551"/>
    </location>
</feature>
<feature type="compositionally biased region" description="Low complexity" evidence="1">
    <location>
        <begin position="318"/>
        <end position="348"/>
    </location>
</feature>
<reference evidence="3 4" key="1">
    <citation type="journal article" date="2016" name="DNA Res.">
        <title>The draft genome of MD-2 pineapple using hybrid error correction of long reads.</title>
        <authorList>
            <person name="Redwan R.M."/>
            <person name="Saidin A."/>
            <person name="Kumar S.V."/>
        </authorList>
    </citation>
    <scope>NUCLEOTIDE SEQUENCE [LARGE SCALE GENOMIC DNA]</scope>
    <source>
        <strain evidence="4">cv. MD2</strain>
        <tissue evidence="3">Leaf</tissue>
    </source>
</reference>
<evidence type="ECO:0000256" key="2">
    <source>
        <dbReference type="SAM" id="SignalP"/>
    </source>
</evidence>
<dbReference type="InterPro" id="IPR051425">
    <property type="entry name" value="Formin_Homology"/>
</dbReference>
<dbReference type="PANTHER" id="PTHR45725:SF1">
    <property type="entry name" value="DISHEVELLED ASSOCIATED ACTIVATOR OF MORPHOGENESIS, ISOFORM D"/>
    <property type="match status" value="1"/>
</dbReference>
<comment type="caution">
    <text evidence="3">The sequence shown here is derived from an EMBL/GenBank/DDBJ whole genome shotgun (WGS) entry which is preliminary data.</text>
</comment>
<feature type="chain" id="PRO_5008285446" evidence="2">
    <location>
        <begin position="18"/>
        <end position="551"/>
    </location>
</feature>
<feature type="compositionally biased region" description="Basic and acidic residues" evidence="1">
    <location>
        <begin position="472"/>
        <end position="481"/>
    </location>
</feature>
<protein>
    <submittedName>
        <fullName evidence="3">Uncharacterized protein</fullName>
    </submittedName>
</protein>
<dbReference type="Proteomes" id="UP000092600">
    <property type="component" value="Unassembled WGS sequence"/>
</dbReference>
<feature type="non-terminal residue" evidence="3">
    <location>
        <position position="1"/>
    </location>
</feature>
<organism evidence="3 4">
    <name type="scientific">Ananas comosus</name>
    <name type="common">Pineapple</name>
    <name type="synonym">Ananas ananas</name>
    <dbReference type="NCBI Taxonomy" id="4615"/>
    <lineage>
        <taxon>Eukaryota</taxon>
        <taxon>Viridiplantae</taxon>
        <taxon>Streptophyta</taxon>
        <taxon>Embryophyta</taxon>
        <taxon>Tracheophyta</taxon>
        <taxon>Spermatophyta</taxon>
        <taxon>Magnoliopsida</taxon>
        <taxon>Liliopsida</taxon>
        <taxon>Poales</taxon>
        <taxon>Bromeliaceae</taxon>
        <taxon>Bromelioideae</taxon>
        <taxon>Ananas</taxon>
    </lineage>
</organism>
<feature type="region of interest" description="Disordered" evidence="1">
    <location>
        <begin position="429"/>
        <end position="551"/>
    </location>
</feature>
<feature type="signal peptide" evidence="2">
    <location>
        <begin position="1"/>
        <end position="17"/>
    </location>
</feature>
<evidence type="ECO:0000256" key="1">
    <source>
        <dbReference type="SAM" id="MobiDB-lite"/>
    </source>
</evidence>
<name>A0A199UTQ7_ANACO</name>
<dbReference type="PANTHER" id="PTHR45725">
    <property type="entry name" value="FORMIN HOMOLOGY 2 FAMILY MEMBER"/>
    <property type="match status" value="1"/>
</dbReference>
<gene>
    <name evidence="3" type="ORF">ACMD2_24468</name>
</gene>
<feature type="compositionally biased region" description="Pro residues" evidence="1">
    <location>
        <begin position="432"/>
        <end position="449"/>
    </location>
</feature>
<keyword evidence="2" id="KW-0732">Signal</keyword>
<evidence type="ECO:0000313" key="4">
    <source>
        <dbReference type="Proteomes" id="UP000092600"/>
    </source>
</evidence>
<dbReference type="AlphaFoldDB" id="A0A199UTQ7"/>
<evidence type="ECO:0000313" key="3">
    <source>
        <dbReference type="EMBL" id="OAY68025.1"/>
    </source>
</evidence>